<evidence type="ECO:0000313" key="3">
    <source>
        <dbReference type="Proteomes" id="UP000078046"/>
    </source>
</evidence>
<organism evidence="2 3">
    <name type="scientific">Intoshia linei</name>
    <dbReference type="NCBI Taxonomy" id="1819745"/>
    <lineage>
        <taxon>Eukaryota</taxon>
        <taxon>Metazoa</taxon>
        <taxon>Spiralia</taxon>
        <taxon>Lophotrochozoa</taxon>
        <taxon>Mesozoa</taxon>
        <taxon>Orthonectida</taxon>
        <taxon>Rhopaluridae</taxon>
        <taxon>Intoshia</taxon>
    </lineage>
</organism>
<dbReference type="PANTHER" id="PTHR47039">
    <property type="entry name" value="INOSITOL POLYPHOSPHATE 5-PHOSPHATASE E"/>
    <property type="match status" value="1"/>
</dbReference>
<feature type="region of interest" description="Disordered" evidence="1">
    <location>
        <begin position="122"/>
        <end position="231"/>
    </location>
</feature>
<dbReference type="OrthoDB" id="2248459at2759"/>
<feature type="region of interest" description="Disordered" evidence="1">
    <location>
        <begin position="1"/>
        <end position="82"/>
    </location>
</feature>
<evidence type="ECO:0008006" key="4">
    <source>
        <dbReference type="Google" id="ProtNLM"/>
    </source>
</evidence>
<reference evidence="2 3" key="1">
    <citation type="submission" date="2016-04" db="EMBL/GenBank/DDBJ databases">
        <title>The genome of Intoshia linei affirms orthonectids as highly simplified spiralians.</title>
        <authorList>
            <person name="Mikhailov K.V."/>
            <person name="Slusarev G.S."/>
            <person name="Nikitin M.A."/>
            <person name="Logacheva M.D."/>
            <person name="Penin A."/>
            <person name="Aleoshin V."/>
            <person name="Panchin Y.V."/>
        </authorList>
    </citation>
    <scope>NUCLEOTIDE SEQUENCE [LARGE SCALE GENOMIC DNA]</scope>
    <source>
        <strain evidence="2">Intl2013</strain>
        <tissue evidence="2">Whole animal</tissue>
    </source>
</reference>
<evidence type="ECO:0000256" key="1">
    <source>
        <dbReference type="SAM" id="MobiDB-lite"/>
    </source>
</evidence>
<sequence length="328" mass="38111">MKKGKLTKTLSADYNNRHGRSVSDTDHKHVHFKKNPIKSTGLKGYSSFRDNRIPSRNMGSKNYMDSSSDSDSDIDLNEPIQTKSKLIPRMKMKIKPRQENVKFLNEDDEELLAQYVDKDYRGKTNKKHRKKTSSYDSDNSSEFSEDEYDVKKKNNNKHDFKKKKKISFMRQSSSSSSSNSSKSDYHKKHHRNKYSTDSDSDSSKKKKKLKKNKNIYKNKNINPSLQHSPKNNNFKTKFTNNSLSVIHTNDARNSSYLYGIINGDNSLLGINELERFFPDHVMRVFVGTWNMAQTTELPLTFNHFIMPMKVDHLSDIYVINVQEAVINM</sequence>
<feature type="compositionally biased region" description="Basic residues" evidence="1">
    <location>
        <begin position="204"/>
        <end position="216"/>
    </location>
</feature>
<accession>A0A177AXX1</accession>
<comment type="caution">
    <text evidence="2">The sequence shown here is derived from an EMBL/GenBank/DDBJ whole genome shotgun (WGS) entry which is preliminary data.</text>
</comment>
<evidence type="ECO:0000313" key="2">
    <source>
        <dbReference type="EMBL" id="OAF66867.1"/>
    </source>
</evidence>
<dbReference type="PANTHER" id="PTHR47039:SF1">
    <property type="entry name" value="INOSITOL POLYPHOSPHATE 5-PHOSPHATASE E"/>
    <property type="match status" value="1"/>
</dbReference>
<dbReference type="InterPro" id="IPR036691">
    <property type="entry name" value="Endo/exonu/phosph_ase_sf"/>
</dbReference>
<feature type="compositionally biased region" description="Basic residues" evidence="1">
    <location>
        <begin position="123"/>
        <end position="132"/>
    </location>
</feature>
<keyword evidence="3" id="KW-1185">Reference proteome</keyword>
<proteinExistence type="predicted"/>
<name>A0A177AXX1_9BILA</name>
<protein>
    <recommendedName>
        <fullName evidence="4">Inositol polyphosphate-related phosphatase domain-containing protein</fullName>
    </recommendedName>
</protein>
<dbReference type="Gene3D" id="3.60.10.10">
    <property type="entry name" value="Endonuclease/exonuclease/phosphatase"/>
    <property type="match status" value="1"/>
</dbReference>
<feature type="compositionally biased region" description="Basic and acidic residues" evidence="1">
    <location>
        <begin position="149"/>
        <end position="158"/>
    </location>
</feature>
<gene>
    <name evidence="2" type="ORF">A3Q56_05408</name>
</gene>
<dbReference type="InterPro" id="IPR053321">
    <property type="entry name" value="IPP-5-Phosphatase_Type_IV"/>
</dbReference>
<dbReference type="EMBL" id="LWCA01000808">
    <property type="protein sequence ID" value="OAF66867.1"/>
    <property type="molecule type" value="Genomic_DNA"/>
</dbReference>
<dbReference type="AlphaFoldDB" id="A0A177AXX1"/>
<feature type="compositionally biased region" description="Low complexity" evidence="1">
    <location>
        <begin position="217"/>
        <end position="231"/>
    </location>
</feature>
<feature type="compositionally biased region" description="Low complexity" evidence="1">
    <location>
        <begin position="172"/>
        <end position="182"/>
    </location>
</feature>
<dbReference type="Proteomes" id="UP000078046">
    <property type="component" value="Unassembled WGS sequence"/>
</dbReference>